<evidence type="ECO:0000313" key="2">
    <source>
        <dbReference type="EMBL" id="KAK5631664.1"/>
    </source>
</evidence>
<feature type="region of interest" description="Disordered" evidence="1">
    <location>
        <begin position="209"/>
        <end position="230"/>
    </location>
</feature>
<keyword evidence="3" id="KW-1185">Reference proteome</keyword>
<protein>
    <submittedName>
        <fullName evidence="2">Uncharacterized protein</fullName>
    </submittedName>
</protein>
<evidence type="ECO:0000313" key="3">
    <source>
        <dbReference type="Proteomes" id="UP001305414"/>
    </source>
</evidence>
<proteinExistence type="predicted"/>
<dbReference type="EMBL" id="JAWHQM010000020">
    <property type="protein sequence ID" value="KAK5631664.1"/>
    <property type="molecule type" value="Genomic_DNA"/>
</dbReference>
<name>A0AAN7UV13_9PEZI</name>
<evidence type="ECO:0000256" key="1">
    <source>
        <dbReference type="SAM" id="MobiDB-lite"/>
    </source>
</evidence>
<comment type="caution">
    <text evidence="2">The sequence shown here is derived from an EMBL/GenBank/DDBJ whole genome shotgun (WGS) entry which is preliminary data.</text>
</comment>
<accession>A0AAN7UV13</accession>
<sequence length="230" mass="25192">MSCGMGISRDNQYEAIGYDEPIIPMFAMPGYTSSDGLNLTDEFDPFCSILPSSNQAIANCADNLPVEFYQLQTAYYRAQLALSHEAQQRAEIQAEGLQLALNCVSSRQAGLPFGPPELPEWDCPTTRLAPCPNEINQDRAQSAQSAPRLLASRNETSMNSESSVSKKTGNESPSSSESVQKRRSPDDVPLYNPGGCDAEAAVLELRNMENGFRAETSRRIAQVGFSRTKR</sequence>
<feature type="region of interest" description="Disordered" evidence="1">
    <location>
        <begin position="153"/>
        <end position="195"/>
    </location>
</feature>
<feature type="compositionally biased region" description="Polar residues" evidence="1">
    <location>
        <begin position="153"/>
        <end position="178"/>
    </location>
</feature>
<organism evidence="2 3">
    <name type="scientific">Xylaria bambusicola</name>
    <dbReference type="NCBI Taxonomy" id="326684"/>
    <lineage>
        <taxon>Eukaryota</taxon>
        <taxon>Fungi</taxon>
        <taxon>Dikarya</taxon>
        <taxon>Ascomycota</taxon>
        <taxon>Pezizomycotina</taxon>
        <taxon>Sordariomycetes</taxon>
        <taxon>Xylariomycetidae</taxon>
        <taxon>Xylariales</taxon>
        <taxon>Xylariaceae</taxon>
        <taxon>Xylaria</taxon>
    </lineage>
</organism>
<dbReference type="Proteomes" id="UP001305414">
    <property type="component" value="Unassembled WGS sequence"/>
</dbReference>
<reference evidence="2 3" key="1">
    <citation type="submission" date="2023-10" db="EMBL/GenBank/DDBJ databases">
        <title>Draft genome sequence of Xylaria bambusicola isolate GMP-LS, the root and basal stem rot pathogen of sugarcane in Indonesia.</title>
        <authorList>
            <person name="Selvaraj P."/>
            <person name="Muralishankar V."/>
            <person name="Muruganantham S."/>
            <person name="Sp S."/>
            <person name="Haryani S."/>
            <person name="Lau K.J.X."/>
            <person name="Naqvi N.I."/>
        </authorList>
    </citation>
    <scope>NUCLEOTIDE SEQUENCE [LARGE SCALE GENOMIC DNA]</scope>
    <source>
        <strain evidence="2">GMP-LS</strain>
    </source>
</reference>
<gene>
    <name evidence="2" type="ORF">RRF57_007378</name>
</gene>
<dbReference type="AlphaFoldDB" id="A0AAN7UV13"/>